<feature type="domain" description="HTH gntR-type" evidence="4">
    <location>
        <begin position="12"/>
        <end position="80"/>
    </location>
</feature>
<dbReference type="SUPFAM" id="SSF64288">
    <property type="entry name" value="Chorismate lyase-like"/>
    <property type="match status" value="1"/>
</dbReference>
<dbReference type="PANTHER" id="PTHR44846:SF1">
    <property type="entry name" value="MANNOSYL-D-GLYCERATE TRANSPORT_METABOLISM SYSTEM REPRESSOR MNGR-RELATED"/>
    <property type="match status" value="1"/>
</dbReference>
<dbReference type="GO" id="GO:0045892">
    <property type="term" value="P:negative regulation of DNA-templated transcription"/>
    <property type="evidence" value="ECO:0007669"/>
    <property type="project" value="TreeGrafter"/>
</dbReference>
<dbReference type="PANTHER" id="PTHR44846">
    <property type="entry name" value="MANNOSYL-D-GLYCERATE TRANSPORT/METABOLISM SYSTEM REPRESSOR MNGR-RELATED"/>
    <property type="match status" value="1"/>
</dbReference>
<dbReference type="InterPro" id="IPR000524">
    <property type="entry name" value="Tscrpt_reg_HTH_GntR"/>
</dbReference>
<dbReference type="InterPro" id="IPR036390">
    <property type="entry name" value="WH_DNA-bd_sf"/>
</dbReference>
<comment type="caution">
    <text evidence="5">The sequence shown here is derived from an EMBL/GenBank/DDBJ whole genome shotgun (WGS) entry which is preliminary data.</text>
</comment>
<evidence type="ECO:0000313" key="6">
    <source>
        <dbReference type="Proteomes" id="UP000705867"/>
    </source>
</evidence>
<reference evidence="5" key="2">
    <citation type="submission" date="2021-08" db="EMBL/GenBank/DDBJ databases">
        <authorList>
            <person name="Dalcin Martins P."/>
        </authorList>
    </citation>
    <scope>NUCLEOTIDE SEQUENCE</scope>
    <source>
        <strain evidence="5">MAG_39</strain>
    </source>
</reference>
<dbReference type="CDD" id="cd07377">
    <property type="entry name" value="WHTH_GntR"/>
    <property type="match status" value="1"/>
</dbReference>
<dbReference type="Gene3D" id="1.10.10.10">
    <property type="entry name" value="Winged helix-like DNA-binding domain superfamily/Winged helix DNA-binding domain"/>
    <property type="match status" value="1"/>
</dbReference>
<dbReference type="Proteomes" id="UP000705867">
    <property type="component" value="Unassembled WGS sequence"/>
</dbReference>
<dbReference type="GO" id="GO:0003700">
    <property type="term" value="F:DNA-binding transcription factor activity"/>
    <property type="evidence" value="ECO:0007669"/>
    <property type="project" value="InterPro"/>
</dbReference>
<dbReference type="SUPFAM" id="SSF46785">
    <property type="entry name" value="Winged helix' DNA-binding domain"/>
    <property type="match status" value="1"/>
</dbReference>
<accession>A0A953J5A0</accession>
<reference evidence="5" key="1">
    <citation type="journal article" date="2021" name="bioRxiv">
        <title>Unraveling nitrogen, sulfur and carbon metabolic pathways and microbial community transcriptional responses to substrate deprivation and toxicity stresses in a bioreactor mimicking anoxic brackish coastal sediment conditions.</title>
        <authorList>
            <person name="Martins P.D."/>
            <person name="Echeveste M.J."/>
            <person name="Arshad A."/>
            <person name="Kurth J."/>
            <person name="Ouboter H."/>
            <person name="Jetten M.S.M."/>
            <person name="Welte C.U."/>
        </authorList>
    </citation>
    <scope>NUCLEOTIDE SEQUENCE</scope>
    <source>
        <strain evidence="5">MAG_39</strain>
    </source>
</reference>
<dbReference type="FunFam" id="1.10.10.10:FF:000079">
    <property type="entry name" value="GntR family transcriptional regulator"/>
    <property type="match status" value="1"/>
</dbReference>
<evidence type="ECO:0000256" key="1">
    <source>
        <dbReference type="ARBA" id="ARBA00023015"/>
    </source>
</evidence>
<dbReference type="PROSITE" id="PS50949">
    <property type="entry name" value="HTH_GNTR"/>
    <property type="match status" value="1"/>
</dbReference>
<dbReference type="EMBL" id="JAIOIV010000082">
    <property type="protein sequence ID" value="MBZ0156598.1"/>
    <property type="molecule type" value="Genomic_DNA"/>
</dbReference>
<dbReference type="SMART" id="SM00345">
    <property type="entry name" value="HTH_GNTR"/>
    <property type="match status" value="1"/>
</dbReference>
<dbReference type="InterPro" id="IPR028978">
    <property type="entry name" value="Chorismate_lyase_/UTRA_dom_sf"/>
</dbReference>
<dbReference type="SMART" id="SM00866">
    <property type="entry name" value="UTRA"/>
    <property type="match status" value="1"/>
</dbReference>
<dbReference type="PRINTS" id="PR00035">
    <property type="entry name" value="HTHGNTR"/>
</dbReference>
<dbReference type="AlphaFoldDB" id="A0A953J5A0"/>
<protein>
    <submittedName>
        <fullName evidence="5">GntR family transcriptional regulator</fullName>
    </submittedName>
</protein>
<dbReference type="InterPro" id="IPR011663">
    <property type="entry name" value="UTRA"/>
</dbReference>
<keyword evidence="2" id="KW-0238">DNA-binding</keyword>
<evidence type="ECO:0000313" key="5">
    <source>
        <dbReference type="EMBL" id="MBZ0156598.1"/>
    </source>
</evidence>
<dbReference type="GO" id="GO:0003677">
    <property type="term" value="F:DNA binding"/>
    <property type="evidence" value="ECO:0007669"/>
    <property type="project" value="UniProtKB-KW"/>
</dbReference>
<keyword evidence="1" id="KW-0805">Transcription regulation</keyword>
<name>A0A953J5A0_9BACT</name>
<evidence type="ECO:0000256" key="2">
    <source>
        <dbReference type="ARBA" id="ARBA00023125"/>
    </source>
</evidence>
<evidence type="ECO:0000256" key="3">
    <source>
        <dbReference type="ARBA" id="ARBA00023163"/>
    </source>
</evidence>
<organism evidence="5 6">
    <name type="scientific">Candidatus Nitrobium versatile</name>
    <dbReference type="NCBI Taxonomy" id="2884831"/>
    <lineage>
        <taxon>Bacteria</taxon>
        <taxon>Pseudomonadati</taxon>
        <taxon>Nitrospirota</taxon>
        <taxon>Nitrospiria</taxon>
        <taxon>Nitrospirales</taxon>
        <taxon>Nitrospiraceae</taxon>
        <taxon>Candidatus Nitrobium</taxon>
    </lineage>
</organism>
<dbReference type="Pfam" id="PF07702">
    <property type="entry name" value="UTRA"/>
    <property type="match status" value="1"/>
</dbReference>
<dbReference type="Gene3D" id="3.40.1410.10">
    <property type="entry name" value="Chorismate lyase-like"/>
    <property type="match status" value="1"/>
</dbReference>
<dbReference type="Pfam" id="PF00392">
    <property type="entry name" value="GntR"/>
    <property type="match status" value="1"/>
</dbReference>
<dbReference type="InterPro" id="IPR036388">
    <property type="entry name" value="WH-like_DNA-bd_sf"/>
</dbReference>
<gene>
    <name evidence="5" type="ORF">K8I29_10390</name>
</gene>
<proteinExistence type="predicted"/>
<dbReference type="InterPro" id="IPR050679">
    <property type="entry name" value="Bact_HTH_transcr_reg"/>
</dbReference>
<evidence type="ECO:0000259" key="4">
    <source>
        <dbReference type="PROSITE" id="PS50949"/>
    </source>
</evidence>
<keyword evidence="3" id="KW-0804">Transcription</keyword>
<sequence>MLEDTVDRESPQKLYVQIYSILRGKIEKGEWPGGTRIPAEDELCKAYTVSKATVRIAIAELVRDGYLRRQQGKGTFVMCSSPAIGMAMRTRLTEDMFGKRVKVEKEVVVQGVREPEEGIKSYLKAEDPLYYLLCVRTVDGEPACLDELFIPLALLPGVRNEDLYKASLYDLIQERAIRKIFKVIQTIEVTEIGGEAASILKVREGTAGLLLHRLLLGSDESPLAYTRLTGSGVKYKIQNEFERLR</sequence>